<dbReference type="Pfam" id="PF01370">
    <property type="entry name" value="Epimerase"/>
    <property type="match status" value="1"/>
</dbReference>
<organism evidence="2 3">
    <name type="scientific">Phytoactinopolyspora alkaliphila</name>
    <dbReference type="NCBI Taxonomy" id="1783498"/>
    <lineage>
        <taxon>Bacteria</taxon>
        <taxon>Bacillati</taxon>
        <taxon>Actinomycetota</taxon>
        <taxon>Actinomycetes</taxon>
        <taxon>Jiangellales</taxon>
        <taxon>Jiangellaceae</taxon>
        <taxon>Phytoactinopolyspora</taxon>
    </lineage>
</organism>
<sequence>MRVMVTGGTGFVGSHTVAALMAAGHDVTLLVRSAERLSAALAPWGITDPPHHVTGDVTDPDSVRRALDGCDAALHAASVYSLDSRAHRATRDTNVRGTGIVLQAALEQGCDPVVHVSSTAALLRRRAIVVPDAPLSTARGVYTRSKAESERIARRWQAEGAPVVIVQPGGVIGPGDPHLSDQMLRLRNVLRGQYPMWPREGFHACDVRDVARLHAAVLEPGHGGRRYIVPGHHLDGRTYFGALHTVTGRRMPHVLLPSVLMLGPARVASAAQRLLPFHVPLEYEGALVTWHDTRCDDSRARHELGIQPRSLVDSFAGAVRWLHDAGHLTAKQAGHAVE</sequence>
<dbReference type="InterPro" id="IPR001509">
    <property type="entry name" value="Epimerase_deHydtase"/>
</dbReference>
<dbReference type="InterPro" id="IPR036291">
    <property type="entry name" value="NAD(P)-bd_dom_sf"/>
</dbReference>
<keyword evidence="3" id="KW-1185">Reference proteome</keyword>
<protein>
    <submittedName>
        <fullName evidence="2">SDR family NAD(P)-dependent oxidoreductase</fullName>
    </submittedName>
</protein>
<dbReference type="SUPFAM" id="SSF51735">
    <property type="entry name" value="NAD(P)-binding Rossmann-fold domains"/>
    <property type="match status" value="1"/>
</dbReference>
<dbReference type="GO" id="GO:0004029">
    <property type="term" value="F:aldehyde dehydrogenase (NAD+) activity"/>
    <property type="evidence" value="ECO:0007669"/>
    <property type="project" value="TreeGrafter"/>
</dbReference>
<gene>
    <name evidence="2" type="ORF">G1H11_16435</name>
</gene>
<reference evidence="2 3" key="1">
    <citation type="submission" date="2020-02" db="EMBL/GenBank/DDBJ databases">
        <authorList>
            <person name="Li X.-J."/>
            <person name="Feng X.-M."/>
        </authorList>
    </citation>
    <scope>NUCLEOTIDE SEQUENCE [LARGE SCALE GENOMIC DNA]</scope>
    <source>
        <strain evidence="2 3">CGMCC 4.7225</strain>
    </source>
</reference>
<proteinExistence type="predicted"/>
<dbReference type="Proteomes" id="UP000469185">
    <property type="component" value="Unassembled WGS sequence"/>
</dbReference>
<comment type="caution">
    <text evidence="2">The sequence shown here is derived from an EMBL/GenBank/DDBJ whole genome shotgun (WGS) entry which is preliminary data.</text>
</comment>
<dbReference type="InterPro" id="IPR051783">
    <property type="entry name" value="NAD(P)-dependent_oxidoreduct"/>
</dbReference>
<dbReference type="PANTHER" id="PTHR48079">
    <property type="entry name" value="PROTEIN YEEZ"/>
    <property type="match status" value="1"/>
</dbReference>
<accession>A0A6N9YPN4</accession>
<feature type="domain" description="NAD-dependent epimerase/dehydratase" evidence="1">
    <location>
        <begin position="3"/>
        <end position="227"/>
    </location>
</feature>
<evidence type="ECO:0000259" key="1">
    <source>
        <dbReference type="Pfam" id="PF01370"/>
    </source>
</evidence>
<dbReference type="EMBL" id="JAAGOB010000008">
    <property type="protein sequence ID" value="NED96895.1"/>
    <property type="molecule type" value="Genomic_DNA"/>
</dbReference>
<name>A0A6N9YPN4_9ACTN</name>
<dbReference type="GO" id="GO:0005737">
    <property type="term" value="C:cytoplasm"/>
    <property type="evidence" value="ECO:0007669"/>
    <property type="project" value="TreeGrafter"/>
</dbReference>
<evidence type="ECO:0000313" key="3">
    <source>
        <dbReference type="Proteomes" id="UP000469185"/>
    </source>
</evidence>
<dbReference type="AlphaFoldDB" id="A0A6N9YPN4"/>
<dbReference type="RefSeq" id="WP_163819666.1">
    <property type="nucleotide sequence ID" value="NZ_JAAGOB010000008.1"/>
</dbReference>
<dbReference type="PANTHER" id="PTHR48079:SF6">
    <property type="entry name" value="NAD(P)-BINDING DOMAIN-CONTAINING PROTEIN-RELATED"/>
    <property type="match status" value="1"/>
</dbReference>
<evidence type="ECO:0000313" key="2">
    <source>
        <dbReference type="EMBL" id="NED96895.1"/>
    </source>
</evidence>
<dbReference type="Gene3D" id="3.40.50.720">
    <property type="entry name" value="NAD(P)-binding Rossmann-like Domain"/>
    <property type="match status" value="1"/>
</dbReference>